<dbReference type="EMBL" id="JASJQH010000407">
    <property type="protein sequence ID" value="KAK9764549.1"/>
    <property type="molecule type" value="Genomic_DNA"/>
</dbReference>
<feature type="domain" description="DUF676" evidence="2">
    <location>
        <begin position="9"/>
        <end position="139"/>
    </location>
</feature>
<comment type="similarity">
    <text evidence="1">Belongs to the putative lipase ROG1 family.</text>
</comment>
<dbReference type="PANTHER" id="PTHR47842:SF1">
    <property type="entry name" value="DUF676 DOMAIN-CONTAINING PROTEIN"/>
    <property type="match status" value="1"/>
</dbReference>
<dbReference type="Proteomes" id="UP001479436">
    <property type="component" value="Unassembled WGS sequence"/>
</dbReference>
<evidence type="ECO:0000259" key="2">
    <source>
        <dbReference type="Pfam" id="PF05057"/>
    </source>
</evidence>
<comment type="caution">
    <text evidence="3">The sequence shown here is derived from an EMBL/GenBank/DDBJ whole genome shotgun (WGS) entry which is preliminary data.</text>
</comment>
<gene>
    <name evidence="3" type="ORF">K7432_007849</name>
</gene>
<name>A0ABR2WSU7_9FUNG</name>
<dbReference type="SUPFAM" id="SSF53474">
    <property type="entry name" value="alpha/beta-Hydrolases"/>
    <property type="match status" value="1"/>
</dbReference>
<organism evidence="3 4">
    <name type="scientific">Basidiobolus ranarum</name>
    <dbReference type="NCBI Taxonomy" id="34480"/>
    <lineage>
        <taxon>Eukaryota</taxon>
        <taxon>Fungi</taxon>
        <taxon>Fungi incertae sedis</taxon>
        <taxon>Zoopagomycota</taxon>
        <taxon>Entomophthoromycotina</taxon>
        <taxon>Basidiobolomycetes</taxon>
        <taxon>Basidiobolales</taxon>
        <taxon>Basidiobolaceae</taxon>
        <taxon>Basidiobolus</taxon>
    </lineage>
</organism>
<dbReference type="Pfam" id="PF05057">
    <property type="entry name" value="DUF676"/>
    <property type="match status" value="1"/>
</dbReference>
<reference evidence="3 4" key="1">
    <citation type="submission" date="2023-04" db="EMBL/GenBank/DDBJ databases">
        <title>Genome of Basidiobolus ranarum AG-B5.</title>
        <authorList>
            <person name="Stajich J.E."/>
            <person name="Carter-House D."/>
            <person name="Gryganskyi A."/>
        </authorList>
    </citation>
    <scope>NUCLEOTIDE SEQUENCE [LARGE SCALE GENOMIC DNA]</scope>
    <source>
        <strain evidence="3 4">AG-B5</strain>
    </source>
</reference>
<dbReference type="InterPro" id="IPR007751">
    <property type="entry name" value="DUF676_lipase-like"/>
</dbReference>
<sequence>MELQKYNRLLLVFVHGFKGDEKTFQDFPERLRAVLTNTLAATDVDVAIYPRYETRGDLKTAANNLCSWLIETGENRADQGLPPPMIVLLGHSMGGLLVADAYFNLREASINASEEKRKNMPKVIGILSFDTPYYGVEGNLFAETARTRATDLQSKYSSTISFVSTLAAAAKSATTSTTVTTKAVTNSAPTSGSKLKWGVFGAVAAATAAAGATAYWQREKLQNGVDYVTSHLEFVKALTQQDQLNDRVQKLKELSNEIIFHCYYMQIQGNTGYMRTFIVPPPETTAEFFTPIKSTATDEVDAHTSMFNPNANPDYYSLGDASIKLITAMVRNHT</sequence>
<accession>A0ABR2WSU7</accession>
<evidence type="ECO:0000256" key="1">
    <source>
        <dbReference type="ARBA" id="ARBA00007920"/>
    </source>
</evidence>
<evidence type="ECO:0000313" key="3">
    <source>
        <dbReference type="EMBL" id="KAK9764549.1"/>
    </source>
</evidence>
<proteinExistence type="inferred from homology"/>
<dbReference type="InterPro" id="IPR029058">
    <property type="entry name" value="AB_hydrolase_fold"/>
</dbReference>
<evidence type="ECO:0000313" key="4">
    <source>
        <dbReference type="Proteomes" id="UP001479436"/>
    </source>
</evidence>
<dbReference type="PANTHER" id="PTHR47842">
    <property type="entry name" value="EXPRESSED PROTEIN"/>
    <property type="match status" value="1"/>
</dbReference>
<dbReference type="Gene3D" id="3.40.50.1820">
    <property type="entry name" value="alpha/beta hydrolase"/>
    <property type="match status" value="1"/>
</dbReference>
<protein>
    <recommendedName>
        <fullName evidence="2">DUF676 domain-containing protein</fullName>
    </recommendedName>
</protein>
<keyword evidence="4" id="KW-1185">Reference proteome</keyword>